<dbReference type="InterPro" id="IPR008928">
    <property type="entry name" value="6-hairpin_glycosidase_sf"/>
</dbReference>
<proteinExistence type="predicted"/>
<gene>
    <name evidence="8" type="ORF">OM075_22815</name>
</gene>
<evidence type="ECO:0000259" key="4">
    <source>
        <dbReference type="Pfam" id="PF05592"/>
    </source>
</evidence>
<dbReference type="Pfam" id="PF17389">
    <property type="entry name" value="Bac_rhamnosid6H"/>
    <property type="match status" value="1"/>
</dbReference>
<sequence length="1180" mass="135012">MKRLLTSILFLFLFYSFLQAEGIQMTNLKVEYIKTPLGIDIPKPNFSWQMMVPKEKRGYMQKAYQLEVINEKGEVVWNSGKVQSDISVNIKYKGKPLTATTRYNWSVKIWDNHNKKHTAQSWFETGLMDPEHKDATWDGAQWIGGNNEDMVLYSQYLPVFKLGFTVKLDEESKSQRAGFIYGANDMRLRDANKNLFNIESKKDESYLKIEIDVSPLLKGENAKLHLYRVGYHPNDKAEIPFKSFAISEQIINSANKYDSHHINIYSNLGDTRIFIDGTTKENQIARLYINPIGYRSGDYIAFPVVGDIGFDVPENQTVYYSEVSISHFRLPSNVIFREDLERNSYNGIFKGLTIKNEAIIINGGDSGNKIIADPSQNSMPLLRTTFKSDSEIAKARLYVTARGIYEMYINGNRIGNSYFNPESTQYNKTQLYQTYDVTAFVHPGQNAIGAILGEGWWSGGITFLGGNWNFFGDRQSLLAKLVITYKDGSEKIITTNPDTWTYYNEGPIKYGSLFQGEVYDARKEKDIEGWNTASYDASKWHPATVIQTEGTVSTEGTANWPDYSDFVESKMIGQIGPTVKQVKELTAVEVMEVRPGVFVYDMGQNMVGIPKVLLENMEAGKEIILRFSEVLYPKQPEYEANTDMLMLENIRAAMAQEIYITNGANKQVIQPRFTYHGFRYMEITGIDKALPLESVKGLVLSSVHKLSSGYETSNPLVNQFWKNITWSTYGNFVSIPTDCPQRNERLGWSGDISVFSRTATYLADLPLFLRRHMMAMRDLQREDGHFPNVAPLDVGFGETLWGSAGITVAWESYQQYADVDLLRDHYDAMKKYIDYLTSRINQKTGILCEDERNKWYALGDWLSLEDSRNDKTLLWESYFIYDLEIMTKVASVLGKIEDKTQLEDLYNERKKFFNKTYIDEESGKTAFNGKVIDTQGSYVLPLAFDIINESNKDNVIKCFINSIKRENKIDNGPVCEPYSLMTGFISTAWINKVLSDNGFSKDAYKLLQQTNYPSWLYPVTQGATTIWERLNSYTHTNGFGGNNHMNSFNHYSFGAVGSWMYNYSLGIRRDEDHPGFKHFILQPEPDPTGEMMYAKGYYDSMYGRIESSWNMEGSNCNYRFVVPANTTATLYIPVGDNQTITLNKKYIKDKNIVFLKKENGKAVYTLNSGEYEFNVVQLPE</sequence>
<dbReference type="RefSeq" id="WP_301192869.1">
    <property type="nucleotide sequence ID" value="NZ_JAPDPJ010000098.1"/>
</dbReference>
<dbReference type="Gene3D" id="1.50.10.10">
    <property type="match status" value="1"/>
</dbReference>
<feature type="domain" description="Alpha-L-rhamnosidase concanavalin-like" evidence="4">
    <location>
        <begin position="592"/>
        <end position="700"/>
    </location>
</feature>
<accession>A0AAE3M8R2</accession>
<dbReference type="EMBL" id="JAPDPJ010000098">
    <property type="protein sequence ID" value="MCW3789314.1"/>
    <property type="molecule type" value="Genomic_DNA"/>
</dbReference>
<dbReference type="InterPro" id="IPR013783">
    <property type="entry name" value="Ig-like_fold"/>
</dbReference>
<dbReference type="Pfam" id="PF05592">
    <property type="entry name" value="Bac_rhamnosid"/>
    <property type="match status" value="1"/>
</dbReference>
<organism evidence="8 9">
    <name type="scientific">Plebeiibacterium sediminum</name>
    <dbReference type="NCBI Taxonomy" id="2992112"/>
    <lineage>
        <taxon>Bacteria</taxon>
        <taxon>Pseudomonadati</taxon>
        <taxon>Bacteroidota</taxon>
        <taxon>Bacteroidia</taxon>
        <taxon>Marinilabiliales</taxon>
        <taxon>Marinilabiliaceae</taxon>
        <taxon>Plebeiibacterium</taxon>
    </lineage>
</organism>
<evidence type="ECO:0000259" key="5">
    <source>
        <dbReference type="Pfam" id="PF08531"/>
    </source>
</evidence>
<dbReference type="PANTHER" id="PTHR33307">
    <property type="entry name" value="ALPHA-RHAMNOSIDASE (EUROFUNG)"/>
    <property type="match status" value="1"/>
</dbReference>
<keyword evidence="3 8" id="KW-0378">Hydrolase</keyword>
<evidence type="ECO:0000256" key="3">
    <source>
        <dbReference type="ARBA" id="ARBA00022801"/>
    </source>
</evidence>
<evidence type="ECO:0000256" key="1">
    <source>
        <dbReference type="ARBA" id="ARBA00001445"/>
    </source>
</evidence>
<dbReference type="InterPro" id="IPR035396">
    <property type="entry name" value="Bac_rhamnosid6H"/>
</dbReference>
<evidence type="ECO:0000259" key="6">
    <source>
        <dbReference type="Pfam" id="PF17389"/>
    </source>
</evidence>
<dbReference type="Gene3D" id="2.60.40.10">
    <property type="entry name" value="Immunoglobulins"/>
    <property type="match status" value="1"/>
</dbReference>
<name>A0AAE3M8R2_9BACT</name>
<dbReference type="Gene3D" id="2.60.420.10">
    <property type="entry name" value="Maltose phosphorylase, domain 3"/>
    <property type="match status" value="1"/>
</dbReference>
<comment type="caution">
    <text evidence="8">The sequence shown here is derived from an EMBL/GenBank/DDBJ whole genome shotgun (WGS) entry which is preliminary data.</text>
</comment>
<feature type="domain" description="Bacterial alpha-L-rhamnosidase N-terminal" evidence="5">
    <location>
        <begin position="391"/>
        <end position="549"/>
    </location>
</feature>
<evidence type="ECO:0000259" key="7">
    <source>
        <dbReference type="Pfam" id="PF17390"/>
    </source>
</evidence>
<dbReference type="InterPro" id="IPR035398">
    <property type="entry name" value="Bac_rhamnosid_C"/>
</dbReference>
<dbReference type="GO" id="GO:0005975">
    <property type="term" value="P:carbohydrate metabolic process"/>
    <property type="evidence" value="ECO:0007669"/>
    <property type="project" value="InterPro"/>
</dbReference>
<dbReference type="Proteomes" id="UP001209229">
    <property type="component" value="Unassembled WGS sequence"/>
</dbReference>
<dbReference type="InterPro" id="IPR013737">
    <property type="entry name" value="Bac_rhamnosid_N"/>
</dbReference>
<dbReference type="InterPro" id="IPR012341">
    <property type="entry name" value="6hp_glycosidase-like_sf"/>
</dbReference>
<dbReference type="Pfam" id="PF08531">
    <property type="entry name" value="Bac_rhamnosid_N"/>
    <property type="match status" value="1"/>
</dbReference>
<comment type="catalytic activity">
    <reaction evidence="1">
        <text>Hydrolysis of terminal non-reducing alpha-L-rhamnose residues in alpha-L-rhamnosides.</text>
        <dbReference type="EC" id="3.2.1.40"/>
    </reaction>
</comment>
<dbReference type="EC" id="3.2.1.40" evidence="2"/>
<dbReference type="Pfam" id="PF25788">
    <property type="entry name" value="Ig_Rha78A_N"/>
    <property type="match status" value="1"/>
</dbReference>
<dbReference type="SUPFAM" id="SSF48208">
    <property type="entry name" value="Six-hairpin glycosidases"/>
    <property type="match status" value="1"/>
</dbReference>
<reference evidence="8" key="1">
    <citation type="submission" date="2022-10" db="EMBL/GenBank/DDBJ databases">
        <authorList>
            <person name="Yu W.X."/>
        </authorList>
    </citation>
    <scope>NUCLEOTIDE SEQUENCE</scope>
    <source>
        <strain evidence="8">AAT</strain>
    </source>
</reference>
<dbReference type="PIRSF" id="PIRSF010631">
    <property type="entry name" value="A-rhamnsds"/>
    <property type="match status" value="1"/>
</dbReference>
<evidence type="ECO:0000256" key="2">
    <source>
        <dbReference type="ARBA" id="ARBA00012652"/>
    </source>
</evidence>
<dbReference type="PANTHER" id="PTHR33307:SF6">
    <property type="entry name" value="ALPHA-RHAMNOSIDASE (EUROFUNG)-RELATED"/>
    <property type="match status" value="1"/>
</dbReference>
<dbReference type="GO" id="GO:0030596">
    <property type="term" value="F:alpha-L-rhamnosidase activity"/>
    <property type="evidence" value="ECO:0007669"/>
    <property type="project" value="UniProtKB-EC"/>
</dbReference>
<feature type="domain" description="Alpha-L-rhamnosidase six-hairpin glycosidase" evidence="6">
    <location>
        <begin position="710"/>
        <end position="1063"/>
    </location>
</feature>
<dbReference type="Pfam" id="PF17390">
    <property type="entry name" value="Bac_rhamnosid_C"/>
    <property type="match status" value="1"/>
</dbReference>
<protein>
    <recommendedName>
        <fullName evidence="2">alpha-L-rhamnosidase</fullName>
        <ecNumber evidence="2">3.2.1.40</ecNumber>
    </recommendedName>
</protein>
<evidence type="ECO:0000313" key="9">
    <source>
        <dbReference type="Proteomes" id="UP001209229"/>
    </source>
</evidence>
<dbReference type="InterPro" id="IPR016007">
    <property type="entry name" value="Alpha_rhamnosid"/>
</dbReference>
<dbReference type="AlphaFoldDB" id="A0AAE3M8R2"/>
<feature type="domain" description="Alpha-L-rhamnosidase C-terminal" evidence="7">
    <location>
        <begin position="1066"/>
        <end position="1144"/>
    </location>
</feature>
<keyword evidence="9" id="KW-1185">Reference proteome</keyword>
<dbReference type="Gene3D" id="2.60.120.260">
    <property type="entry name" value="Galactose-binding domain-like"/>
    <property type="match status" value="2"/>
</dbReference>
<dbReference type="InterPro" id="IPR008902">
    <property type="entry name" value="Rhamnosid_concanavalin"/>
</dbReference>
<evidence type="ECO:0000313" key="8">
    <source>
        <dbReference type="EMBL" id="MCW3789314.1"/>
    </source>
</evidence>